<evidence type="ECO:0000256" key="1">
    <source>
        <dbReference type="SAM" id="MobiDB-lite"/>
    </source>
</evidence>
<dbReference type="RefSeq" id="WP_061138702.1">
    <property type="nucleotide sequence ID" value="NZ_FCNX02000029.1"/>
</dbReference>
<dbReference type="InterPro" id="IPR041468">
    <property type="entry name" value="HTH_ParB/Spo0J"/>
</dbReference>
<feature type="domain" description="ParB/Spo0J HTH" evidence="2">
    <location>
        <begin position="136"/>
        <end position="216"/>
    </location>
</feature>
<proteinExistence type="predicted"/>
<dbReference type="CDD" id="cd16387">
    <property type="entry name" value="ParB_N_Srx"/>
    <property type="match status" value="1"/>
</dbReference>
<dbReference type="Gene3D" id="1.10.10.2830">
    <property type="match status" value="1"/>
</dbReference>
<sequence>MATKQKSYRDLLAEGTAARVNAYRIKLDEIHEQPGFNLRDENAIDENGETFQEGIERLASYIASGGMYPPIEVRIRDEGGVWIVDGHRRTRAVKRAVEMGAPLQDKEGEVWVDVITFTGNDVDRLTRIMTSNESRKLTDLERAEGYKRLAAFGLKPAEIAEKIGRSRPHVEQMLILANANHDVQQMVREGKVSATAAIEIVRKHGEKAGAEIAGKVKAAGGGRVKEGDLKPKALPRTVVDEVEQCVSFVSSSLTKAQRAVLARAEKDPAQHAGDKIEIDAGTMLEVLKAAELIRNERARQAEKAAAKAQAASQGELSEESAA</sequence>
<dbReference type="PANTHER" id="PTHR33375:SF1">
    <property type="entry name" value="CHROMOSOME-PARTITIONING PROTEIN PARB-RELATED"/>
    <property type="match status" value="1"/>
</dbReference>
<evidence type="ECO:0000313" key="3">
    <source>
        <dbReference type="EMBL" id="SAL03246.1"/>
    </source>
</evidence>
<feature type="region of interest" description="Disordered" evidence="1">
    <location>
        <begin position="298"/>
        <end position="322"/>
    </location>
</feature>
<dbReference type="SUPFAM" id="SSF110849">
    <property type="entry name" value="ParB/Sulfiredoxin"/>
    <property type="match status" value="1"/>
</dbReference>
<organism evidence="3 4">
    <name type="scientific">Caballeronia fortuita</name>
    <dbReference type="NCBI Taxonomy" id="1777138"/>
    <lineage>
        <taxon>Bacteria</taxon>
        <taxon>Pseudomonadati</taxon>
        <taxon>Pseudomonadota</taxon>
        <taxon>Betaproteobacteria</taxon>
        <taxon>Burkholderiales</taxon>
        <taxon>Burkholderiaceae</taxon>
        <taxon>Caballeronia</taxon>
    </lineage>
</organism>
<accession>A0A158EA19</accession>
<dbReference type="Proteomes" id="UP000054903">
    <property type="component" value="Unassembled WGS sequence"/>
</dbReference>
<keyword evidence="4" id="KW-1185">Reference proteome</keyword>
<evidence type="ECO:0000259" key="2">
    <source>
        <dbReference type="Pfam" id="PF17762"/>
    </source>
</evidence>
<dbReference type="SUPFAM" id="SSF109709">
    <property type="entry name" value="KorB DNA-binding domain-like"/>
    <property type="match status" value="1"/>
</dbReference>
<comment type="caution">
    <text evidence="3">The sequence shown here is derived from an EMBL/GenBank/DDBJ whole genome shotgun (WGS) entry which is preliminary data.</text>
</comment>
<dbReference type="GO" id="GO:0005694">
    <property type="term" value="C:chromosome"/>
    <property type="evidence" value="ECO:0007669"/>
    <property type="project" value="TreeGrafter"/>
</dbReference>
<dbReference type="InterPro" id="IPR050336">
    <property type="entry name" value="Chromosome_partition/occlusion"/>
</dbReference>
<dbReference type="GO" id="GO:0007059">
    <property type="term" value="P:chromosome segregation"/>
    <property type="evidence" value="ECO:0007669"/>
    <property type="project" value="TreeGrafter"/>
</dbReference>
<dbReference type="InterPro" id="IPR036086">
    <property type="entry name" value="ParB/Sulfiredoxin_sf"/>
</dbReference>
<dbReference type="OrthoDB" id="6846089at2"/>
<dbReference type="Pfam" id="PF17762">
    <property type="entry name" value="HTH_ParB"/>
    <property type="match status" value="1"/>
</dbReference>
<gene>
    <name evidence="3" type="primary">noc</name>
    <name evidence="3" type="ORF">AWB77_06748</name>
</gene>
<evidence type="ECO:0000313" key="4">
    <source>
        <dbReference type="Proteomes" id="UP000054903"/>
    </source>
</evidence>
<dbReference type="EMBL" id="FCNX02000029">
    <property type="protein sequence ID" value="SAL03246.1"/>
    <property type="molecule type" value="Genomic_DNA"/>
</dbReference>
<dbReference type="STRING" id="1777138.AWB77_06748"/>
<name>A0A158EA19_9BURK</name>
<dbReference type="PANTHER" id="PTHR33375">
    <property type="entry name" value="CHROMOSOME-PARTITIONING PROTEIN PARB-RELATED"/>
    <property type="match status" value="1"/>
</dbReference>
<dbReference type="AlphaFoldDB" id="A0A158EA19"/>
<dbReference type="Gene3D" id="3.90.1530.10">
    <property type="entry name" value="Conserved hypothetical protein from pyrococcus furiosus pfu- 392566-001, ParB domain"/>
    <property type="match status" value="1"/>
</dbReference>
<reference evidence="3" key="1">
    <citation type="submission" date="2016-01" db="EMBL/GenBank/DDBJ databases">
        <authorList>
            <person name="Peeters C."/>
        </authorList>
    </citation>
    <scope>NUCLEOTIDE SEQUENCE</scope>
    <source>
        <strain evidence="3">LMG 29320</strain>
    </source>
</reference>
<protein>
    <submittedName>
        <fullName evidence="3">Nucleoid occlusion protein</fullName>
    </submittedName>
</protein>